<feature type="domain" description="Sulfatase-modifying factor enzyme-like" evidence="1">
    <location>
        <begin position="304"/>
        <end position="560"/>
    </location>
</feature>
<accession>A0ABS7Z733</accession>
<name>A0ABS7Z733_9SPHI</name>
<reference evidence="2" key="1">
    <citation type="submission" date="2020-10" db="EMBL/GenBank/DDBJ databases">
        <authorList>
            <person name="Lu T."/>
            <person name="Wang Q."/>
            <person name="Han X."/>
        </authorList>
    </citation>
    <scope>NUCLEOTIDE SEQUENCE</scope>
    <source>
        <strain evidence="2">WQ 366</strain>
    </source>
</reference>
<dbReference type="InterPro" id="IPR042278">
    <property type="entry name" value="Mfa-like_1_N"/>
</dbReference>
<dbReference type="InterPro" id="IPR016187">
    <property type="entry name" value="CTDL_fold"/>
</dbReference>
<dbReference type="Pfam" id="PF03781">
    <property type="entry name" value="FGE-sulfatase"/>
    <property type="match status" value="1"/>
</dbReference>
<comment type="caution">
    <text evidence="2">The sequence shown here is derived from an EMBL/GenBank/DDBJ whole genome shotgun (WGS) entry which is preliminary data.</text>
</comment>
<dbReference type="InterPro" id="IPR051043">
    <property type="entry name" value="Sulfatase_Mod_Factor_Kinase"/>
</dbReference>
<gene>
    <name evidence="2" type="ORF">IPZ78_06300</name>
</gene>
<dbReference type="EMBL" id="JADEYP010000009">
    <property type="protein sequence ID" value="MCA5004764.1"/>
    <property type="molecule type" value="Genomic_DNA"/>
</dbReference>
<dbReference type="CDD" id="cd13120">
    <property type="entry name" value="BF2867_like_N"/>
    <property type="match status" value="1"/>
</dbReference>
<evidence type="ECO:0000259" key="1">
    <source>
        <dbReference type="Pfam" id="PF03781"/>
    </source>
</evidence>
<dbReference type="Gene3D" id="2.60.40.2620">
    <property type="entry name" value="Fimbrillin-like"/>
    <property type="match status" value="1"/>
</dbReference>
<sequence>MSNTKIIYTLFFLLSLLHSCKKDDSIQEKEVQNEYIYFNIAINRSNSADAYGIETKLALSAPISRTDFSTQFTVGDSIGVFAVPTGQPLANSSNLIHNIKVTYNGTDWQSNIKWPLGNPNLDFYAYYPYDPQMTNPNDYKFVIKSDQSKSNNYAASDLMSAKSVNKNIGSTVSLNFTHLLTLMQVELPETSSTGAIPDPRLEIILNKLQNTTTFNLSSNHLTMNPTVFTSIRPHRVEQTGSASFNDTYTYRALVPAQTLPANQDFIIMNQGFTSKVSKQKNTLQMTAGKSYRISVDDFPSDNISTVFIKAGTFLMGNPDPNALGFQGGPAHWVKLTKDFCMTKYEITISQYAEFLNAIGVTAPQDGLVMLQGEVLYNNVNNESTLPIYDMVANKYTTTPGFENYPMNLLYYTSAKAYATWAGGKLPTEAQWEYAARAGSTTPFYFGTQQDLLTDYAWISENSNYKAQAVGQKIPNAWGLYDMYGNVAEITDDKNTDSNTIDPYPTISTKDNPLIDPINRSGSSFIIRGGSFISTKSTSNSYLRSAVVSGSANYNVGFRVVFEK</sequence>
<protein>
    <submittedName>
        <fullName evidence="2">SUMF1/EgtB/PvdO family nonheme iron enzyme</fullName>
    </submittedName>
</protein>
<evidence type="ECO:0000313" key="3">
    <source>
        <dbReference type="Proteomes" id="UP001165302"/>
    </source>
</evidence>
<dbReference type="PANTHER" id="PTHR23150:SF19">
    <property type="entry name" value="FORMYLGLYCINE-GENERATING ENZYME"/>
    <property type="match status" value="1"/>
</dbReference>
<dbReference type="Pfam" id="PF13149">
    <property type="entry name" value="Mfa_like_1"/>
    <property type="match status" value="1"/>
</dbReference>
<evidence type="ECO:0000313" key="2">
    <source>
        <dbReference type="EMBL" id="MCA5004764.1"/>
    </source>
</evidence>
<dbReference type="PANTHER" id="PTHR23150">
    <property type="entry name" value="SULFATASE MODIFYING FACTOR 1, 2"/>
    <property type="match status" value="1"/>
</dbReference>
<dbReference type="RefSeq" id="WP_225552152.1">
    <property type="nucleotide sequence ID" value="NZ_JADEYP010000009.1"/>
</dbReference>
<dbReference type="Proteomes" id="UP001165302">
    <property type="component" value="Unassembled WGS sequence"/>
</dbReference>
<dbReference type="SUPFAM" id="SSF56436">
    <property type="entry name" value="C-type lectin-like"/>
    <property type="match status" value="1"/>
</dbReference>
<dbReference type="Gene3D" id="3.90.1580.10">
    <property type="entry name" value="paralog of FGE (formylglycine-generating enzyme)"/>
    <property type="match status" value="1"/>
</dbReference>
<dbReference type="InterPro" id="IPR025049">
    <property type="entry name" value="Mfa-like_1"/>
</dbReference>
<proteinExistence type="predicted"/>
<dbReference type="InterPro" id="IPR005532">
    <property type="entry name" value="SUMF_dom"/>
</dbReference>
<organism evidence="2 3">
    <name type="scientific">Sphingobacterium bovistauri</name>
    <dbReference type="NCBI Taxonomy" id="2781959"/>
    <lineage>
        <taxon>Bacteria</taxon>
        <taxon>Pseudomonadati</taxon>
        <taxon>Bacteroidota</taxon>
        <taxon>Sphingobacteriia</taxon>
        <taxon>Sphingobacteriales</taxon>
        <taxon>Sphingobacteriaceae</taxon>
        <taxon>Sphingobacterium</taxon>
    </lineage>
</organism>
<keyword evidence="3" id="KW-1185">Reference proteome</keyword>
<dbReference type="InterPro" id="IPR042095">
    <property type="entry name" value="SUMF_sf"/>
</dbReference>